<gene>
    <name evidence="1" type="ORF">FGADI_9681</name>
</gene>
<dbReference type="OrthoDB" id="5031137at2759"/>
<keyword evidence="2" id="KW-1185">Reference proteome</keyword>
<evidence type="ECO:0000313" key="1">
    <source>
        <dbReference type="EMBL" id="KAF4948369.1"/>
    </source>
</evidence>
<name>A0A8H4SZ50_9HYPO</name>
<reference evidence="1" key="2">
    <citation type="submission" date="2020-05" db="EMBL/GenBank/DDBJ databases">
        <authorList>
            <person name="Kim H.-S."/>
            <person name="Proctor R.H."/>
            <person name="Brown D.W."/>
        </authorList>
    </citation>
    <scope>NUCLEOTIDE SEQUENCE</scope>
    <source>
        <strain evidence="1">NRRL 45417</strain>
    </source>
</reference>
<reference evidence="1" key="1">
    <citation type="journal article" date="2020" name="BMC Genomics">
        <title>Correction to: Identification and distribution of gene clusters required for synthesis of sphingolipid metabolism inhibitors in diverse species of the filamentous fungus Fusarium.</title>
        <authorList>
            <person name="Kim H.S."/>
            <person name="Lohmar J.M."/>
            <person name="Busman M."/>
            <person name="Brown D.W."/>
            <person name="Naumann T.A."/>
            <person name="Divon H.H."/>
            <person name="Lysoe E."/>
            <person name="Uhlig S."/>
            <person name="Proctor R.H."/>
        </authorList>
    </citation>
    <scope>NUCLEOTIDE SEQUENCE</scope>
    <source>
        <strain evidence="1">NRRL 45417</strain>
    </source>
</reference>
<dbReference type="EMBL" id="JABFAI010000263">
    <property type="protein sequence ID" value="KAF4948369.1"/>
    <property type="molecule type" value="Genomic_DNA"/>
</dbReference>
<proteinExistence type="predicted"/>
<sequence length="88" mass="9815">MASQNPQTPTKSTNEQKPTKCRGLMLAPYIYDTNSVQENLLCRAEANNTASELTDRMSEIVEVSNHGDLKVQDLDAMMQEPSSLKSRL</sequence>
<evidence type="ECO:0000313" key="2">
    <source>
        <dbReference type="Proteomes" id="UP000604273"/>
    </source>
</evidence>
<accession>A0A8H4SZ50</accession>
<dbReference type="Proteomes" id="UP000604273">
    <property type="component" value="Unassembled WGS sequence"/>
</dbReference>
<comment type="caution">
    <text evidence="1">The sequence shown here is derived from an EMBL/GenBank/DDBJ whole genome shotgun (WGS) entry which is preliminary data.</text>
</comment>
<organism evidence="1 2">
    <name type="scientific">Fusarium gaditjirri</name>
    <dbReference type="NCBI Taxonomy" id="282569"/>
    <lineage>
        <taxon>Eukaryota</taxon>
        <taxon>Fungi</taxon>
        <taxon>Dikarya</taxon>
        <taxon>Ascomycota</taxon>
        <taxon>Pezizomycotina</taxon>
        <taxon>Sordariomycetes</taxon>
        <taxon>Hypocreomycetidae</taxon>
        <taxon>Hypocreales</taxon>
        <taxon>Nectriaceae</taxon>
        <taxon>Fusarium</taxon>
        <taxon>Fusarium nisikadoi species complex</taxon>
    </lineage>
</organism>
<dbReference type="AlphaFoldDB" id="A0A8H4SZ50"/>
<protein>
    <submittedName>
        <fullName evidence="1">Uncharacterized protein</fullName>
    </submittedName>
</protein>